<dbReference type="PANTHER" id="PTHR42693:SF53">
    <property type="entry name" value="ENDO-4-O-SULFATASE"/>
    <property type="match status" value="1"/>
</dbReference>
<dbReference type="Proteomes" id="UP000199518">
    <property type="component" value="Unassembled WGS sequence"/>
</dbReference>
<dbReference type="Pfam" id="PF00884">
    <property type="entry name" value="Sulfatase"/>
    <property type="match status" value="1"/>
</dbReference>
<accession>A0A1I3SDU6</accession>
<dbReference type="PROSITE" id="PS00523">
    <property type="entry name" value="SULFATASE_1"/>
    <property type="match status" value="1"/>
</dbReference>
<comment type="similarity">
    <text evidence="1">Belongs to the sulfatase family.</text>
</comment>
<dbReference type="InterPro" id="IPR024607">
    <property type="entry name" value="Sulfatase_CS"/>
</dbReference>
<evidence type="ECO:0000256" key="2">
    <source>
        <dbReference type="ARBA" id="ARBA00022723"/>
    </source>
</evidence>
<dbReference type="STRING" id="1576369.SAMN05421753_12378"/>
<dbReference type="RefSeq" id="WP_175517743.1">
    <property type="nucleotide sequence ID" value="NZ_FOQD01000023.1"/>
</dbReference>
<evidence type="ECO:0000256" key="5">
    <source>
        <dbReference type="SAM" id="MobiDB-lite"/>
    </source>
</evidence>
<dbReference type="GO" id="GO:0046872">
    <property type="term" value="F:metal ion binding"/>
    <property type="evidence" value="ECO:0007669"/>
    <property type="project" value="UniProtKB-KW"/>
</dbReference>
<reference evidence="9" key="1">
    <citation type="submission" date="2016-10" db="EMBL/GenBank/DDBJ databases">
        <authorList>
            <person name="Varghese N."/>
            <person name="Submissions S."/>
        </authorList>
    </citation>
    <scope>NUCLEOTIDE SEQUENCE [LARGE SCALE GENOMIC DNA]</scope>
    <source>
        <strain evidence="9">DSM 26348</strain>
    </source>
</reference>
<keyword evidence="4" id="KW-0106">Calcium</keyword>
<dbReference type="PANTHER" id="PTHR42693">
    <property type="entry name" value="ARYLSULFATASE FAMILY MEMBER"/>
    <property type="match status" value="1"/>
</dbReference>
<evidence type="ECO:0000256" key="4">
    <source>
        <dbReference type="ARBA" id="ARBA00022837"/>
    </source>
</evidence>
<dbReference type="InterPro" id="IPR050738">
    <property type="entry name" value="Sulfatase"/>
</dbReference>
<name>A0A1I3SDU6_9PLAN</name>
<feature type="signal peptide" evidence="6">
    <location>
        <begin position="1"/>
        <end position="19"/>
    </location>
</feature>
<organism evidence="8 9">
    <name type="scientific">Planctomicrobium piriforme</name>
    <dbReference type="NCBI Taxonomy" id="1576369"/>
    <lineage>
        <taxon>Bacteria</taxon>
        <taxon>Pseudomonadati</taxon>
        <taxon>Planctomycetota</taxon>
        <taxon>Planctomycetia</taxon>
        <taxon>Planctomycetales</taxon>
        <taxon>Planctomycetaceae</taxon>
        <taxon>Planctomicrobium</taxon>
    </lineage>
</organism>
<dbReference type="SUPFAM" id="SSF53649">
    <property type="entry name" value="Alkaline phosphatase-like"/>
    <property type="match status" value="1"/>
</dbReference>
<gene>
    <name evidence="8" type="ORF">SAMN05421753_12378</name>
</gene>
<dbReference type="InterPro" id="IPR000917">
    <property type="entry name" value="Sulfatase_N"/>
</dbReference>
<dbReference type="Gene3D" id="3.40.720.10">
    <property type="entry name" value="Alkaline Phosphatase, subunit A"/>
    <property type="match status" value="1"/>
</dbReference>
<feature type="region of interest" description="Disordered" evidence="5">
    <location>
        <begin position="420"/>
        <end position="442"/>
    </location>
</feature>
<proteinExistence type="inferred from homology"/>
<evidence type="ECO:0000313" key="8">
    <source>
        <dbReference type="EMBL" id="SFJ55686.1"/>
    </source>
</evidence>
<dbReference type="CDD" id="cd16146">
    <property type="entry name" value="ARS_like"/>
    <property type="match status" value="1"/>
</dbReference>
<evidence type="ECO:0000256" key="1">
    <source>
        <dbReference type="ARBA" id="ARBA00008779"/>
    </source>
</evidence>
<evidence type="ECO:0000256" key="3">
    <source>
        <dbReference type="ARBA" id="ARBA00022801"/>
    </source>
</evidence>
<sequence>MRCVILCLMFCILAAQAHAAPPNVVIMLADDAGWGDYGHNGNTTVSTPNIDSLARDGVTLDRFFVCPVCSPTRAEFLTGRYHPRGGVQGVSTGQERLNLDERTLADAFKAAGYATGAFGKWHNGSQWPYHPMARGFDEYFGYTSGHWGEYFDAPLEDNGRMIRSRGYIVDVCTDQALAFIDRNKSKPFFCYLPFTTPHSPWAAPQEYWERMKGKPVSQSATLANQEEIDQTRCALAMLENQDWNVGRVLTKLDDLKLRDNTIVLYFSDNGPNSWRWNGGMKGRKGSTDEGGVRSTALLRWPAKLKAGSHVEQITGAIDLLPTLTALAGIPRVGDKPLDGRDLSPLLLQKEIDWPERMLFSTWAGRVSVRTQQYRLDDQNQLFDMTADPGQTTPVNNLQPEVTARLTEAVRNWREEMFGKPASEGTAAKGKGKAKGNSVDPRPIPVGYREFPITILPARDGEPQGGVKRSGTAPNCSYFVNWTSLADRMVWLIDVHTPGRYEVTIDYTCPESDAGSLVELKFRDSQLSGRVTPGWNPPLFTNQDTLPRGHGESQMKEFRPLSLGVINLEQGAGTLTLRAQEIPGRSVMDVLQVRLTLLD</sequence>
<keyword evidence="9" id="KW-1185">Reference proteome</keyword>
<evidence type="ECO:0000259" key="7">
    <source>
        <dbReference type="Pfam" id="PF00884"/>
    </source>
</evidence>
<keyword evidence="6" id="KW-0732">Signal</keyword>
<evidence type="ECO:0000313" key="9">
    <source>
        <dbReference type="Proteomes" id="UP000199518"/>
    </source>
</evidence>
<evidence type="ECO:0000256" key="6">
    <source>
        <dbReference type="SAM" id="SignalP"/>
    </source>
</evidence>
<feature type="chain" id="PRO_5011767714" evidence="6">
    <location>
        <begin position="20"/>
        <end position="598"/>
    </location>
</feature>
<keyword evidence="3" id="KW-0378">Hydrolase</keyword>
<dbReference type="EMBL" id="FOQD01000023">
    <property type="protein sequence ID" value="SFJ55686.1"/>
    <property type="molecule type" value="Genomic_DNA"/>
</dbReference>
<keyword evidence="2" id="KW-0479">Metal-binding</keyword>
<dbReference type="GO" id="GO:0004065">
    <property type="term" value="F:arylsulfatase activity"/>
    <property type="evidence" value="ECO:0007669"/>
    <property type="project" value="TreeGrafter"/>
</dbReference>
<dbReference type="InterPro" id="IPR017850">
    <property type="entry name" value="Alkaline_phosphatase_core_sf"/>
</dbReference>
<dbReference type="AlphaFoldDB" id="A0A1I3SDU6"/>
<protein>
    <submittedName>
        <fullName evidence="8">Arylsulfatase A</fullName>
    </submittedName>
</protein>
<feature type="domain" description="Sulfatase N-terminal" evidence="7">
    <location>
        <begin position="22"/>
        <end position="329"/>
    </location>
</feature>